<dbReference type="AlphaFoldDB" id="A0A9P6H1V0"/>
<dbReference type="Pfam" id="PF14494">
    <property type="entry name" value="DUF4436"/>
    <property type="match status" value="1"/>
</dbReference>
<keyword evidence="3" id="KW-1185">Reference proteome</keyword>
<name>A0A9P6H1V0_9AGAM</name>
<comment type="caution">
    <text evidence="2">The sequence shown here is derived from an EMBL/GenBank/DDBJ whole genome shotgun (WGS) entry which is preliminary data.</text>
</comment>
<proteinExistence type="predicted"/>
<gene>
    <name evidence="2" type="ORF">BJ322DRAFT_568509</name>
</gene>
<keyword evidence="1" id="KW-0812">Transmembrane</keyword>
<keyword evidence="1" id="KW-0472">Membrane</keyword>
<keyword evidence="1" id="KW-1133">Transmembrane helix</keyword>
<reference evidence="2" key="1">
    <citation type="journal article" date="2020" name="Nat. Commun.">
        <title>Large-scale genome sequencing of mycorrhizal fungi provides insights into the early evolution of symbiotic traits.</title>
        <authorList>
            <person name="Miyauchi S."/>
            <person name="Kiss E."/>
            <person name="Kuo A."/>
            <person name="Drula E."/>
            <person name="Kohler A."/>
            <person name="Sanchez-Garcia M."/>
            <person name="Morin E."/>
            <person name="Andreopoulos B."/>
            <person name="Barry K.W."/>
            <person name="Bonito G."/>
            <person name="Buee M."/>
            <person name="Carver A."/>
            <person name="Chen C."/>
            <person name="Cichocki N."/>
            <person name="Clum A."/>
            <person name="Culley D."/>
            <person name="Crous P.W."/>
            <person name="Fauchery L."/>
            <person name="Girlanda M."/>
            <person name="Hayes R.D."/>
            <person name="Keri Z."/>
            <person name="LaButti K."/>
            <person name="Lipzen A."/>
            <person name="Lombard V."/>
            <person name="Magnuson J."/>
            <person name="Maillard F."/>
            <person name="Murat C."/>
            <person name="Nolan M."/>
            <person name="Ohm R.A."/>
            <person name="Pangilinan J."/>
            <person name="Pereira M.F."/>
            <person name="Perotto S."/>
            <person name="Peter M."/>
            <person name="Pfister S."/>
            <person name="Riley R."/>
            <person name="Sitrit Y."/>
            <person name="Stielow J.B."/>
            <person name="Szollosi G."/>
            <person name="Zifcakova L."/>
            <person name="Stursova M."/>
            <person name="Spatafora J.W."/>
            <person name="Tedersoo L."/>
            <person name="Vaario L.M."/>
            <person name="Yamada A."/>
            <person name="Yan M."/>
            <person name="Wang P."/>
            <person name="Xu J."/>
            <person name="Bruns T."/>
            <person name="Baldrian P."/>
            <person name="Vilgalys R."/>
            <person name="Dunand C."/>
            <person name="Henrissat B."/>
            <person name="Grigoriev I.V."/>
            <person name="Hibbett D."/>
            <person name="Nagy L.G."/>
            <person name="Martin F.M."/>
        </authorList>
    </citation>
    <scope>NUCLEOTIDE SEQUENCE</scope>
    <source>
        <strain evidence="2">UH-Tt-Lm1</strain>
    </source>
</reference>
<accession>A0A9P6H1V0</accession>
<protein>
    <submittedName>
        <fullName evidence="2">Uncharacterized protein</fullName>
    </submittedName>
</protein>
<dbReference type="Proteomes" id="UP000736335">
    <property type="component" value="Unassembled WGS sequence"/>
</dbReference>
<organism evidence="2 3">
    <name type="scientific">Thelephora terrestris</name>
    <dbReference type="NCBI Taxonomy" id="56493"/>
    <lineage>
        <taxon>Eukaryota</taxon>
        <taxon>Fungi</taxon>
        <taxon>Dikarya</taxon>
        <taxon>Basidiomycota</taxon>
        <taxon>Agaricomycotina</taxon>
        <taxon>Agaricomycetes</taxon>
        <taxon>Thelephorales</taxon>
        <taxon>Thelephoraceae</taxon>
        <taxon>Thelephora</taxon>
    </lineage>
</organism>
<feature type="transmembrane region" description="Helical" evidence="1">
    <location>
        <begin position="196"/>
        <end position="213"/>
    </location>
</feature>
<dbReference type="InterPro" id="IPR027948">
    <property type="entry name" value="DUF4436"/>
</dbReference>
<evidence type="ECO:0000256" key="1">
    <source>
        <dbReference type="SAM" id="Phobius"/>
    </source>
</evidence>
<evidence type="ECO:0000313" key="3">
    <source>
        <dbReference type="Proteomes" id="UP000736335"/>
    </source>
</evidence>
<dbReference type="EMBL" id="WIUZ02000030">
    <property type="protein sequence ID" value="KAF9777653.1"/>
    <property type="molecule type" value="Genomic_DNA"/>
</dbReference>
<sequence length="260" mass="28748">MLMGRGKYGLQEANTYYHNQAMPPNVALDVYICNPMFSYDPANIPGPRGNWMPILNEFVTFTTEHKIDFGEPEYKAPNDWYSFTVFTFVIERDTNISAPIYAPITYFGLANSGAGDFSVKSEPDGVPSSSLFTPDVSPGPGILVDSYTLYPTIRRSKRGKALTFFMFATNWMMALCSMITTSIIFDRGSEVKDGVALLPITVILVIPAIRNLYPGAPPFGIFLDVVGFFPQMFIVAVCTVMVLWICSRRSVGGKGVITHA</sequence>
<feature type="transmembrane region" description="Helical" evidence="1">
    <location>
        <begin position="161"/>
        <end position="184"/>
    </location>
</feature>
<reference evidence="2" key="2">
    <citation type="submission" date="2020-11" db="EMBL/GenBank/DDBJ databases">
        <authorList>
            <consortium name="DOE Joint Genome Institute"/>
            <person name="Kuo A."/>
            <person name="Miyauchi S."/>
            <person name="Kiss E."/>
            <person name="Drula E."/>
            <person name="Kohler A."/>
            <person name="Sanchez-Garcia M."/>
            <person name="Andreopoulos B."/>
            <person name="Barry K.W."/>
            <person name="Bonito G."/>
            <person name="Buee M."/>
            <person name="Carver A."/>
            <person name="Chen C."/>
            <person name="Cichocki N."/>
            <person name="Clum A."/>
            <person name="Culley D."/>
            <person name="Crous P.W."/>
            <person name="Fauchery L."/>
            <person name="Girlanda M."/>
            <person name="Hayes R."/>
            <person name="Keri Z."/>
            <person name="Labutti K."/>
            <person name="Lipzen A."/>
            <person name="Lombard V."/>
            <person name="Magnuson J."/>
            <person name="Maillard F."/>
            <person name="Morin E."/>
            <person name="Murat C."/>
            <person name="Nolan M."/>
            <person name="Ohm R."/>
            <person name="Pangilinan J."/>
            <person name="Pereira M."/>
            <person name="Perotto S."/>
            <person name="Peter M."/>
            <person name="Riley R."/>
            <person name="Sitrit Y."/>
            <person name="Stielow B."/>
            <person name="Szollosi G."/>
            <person name="Zifcakova L."/>
            <person name="Stursova M."/>
            <person name="Spatafora J.W."/>
            <person name="Tedersoo L."/>
            <person name="Vaario L.-M."/>
            <person name="Yamada A."/>
            <person name="Yan M."/>
            <person name="Wang P."/>
            <person name="Xu J."/>
            <person name="Bruns T."/>
            <person name="Baldrian P."/>
            <person name="Vilgalys R."/>
            <person name="Henrissat B."/>
            <person name="Grigoriev I.V."/>
            <person name="Hibbett D."/>
            <person name="Nagy L.G."/>
            <person name="Martin F.M."/>
        </authorList>
    </citation>
    <scope>NUCLEOTIDE SEQUENCE</scope>
    <source>
        <strain evidence="2">UH-Tt-Lm1</strain>
    </source>
</reference>
<dbReference type="OrthoDB" id="2923771at2759"/>
<feature type="transmembrane region" description="Helical" evidence="1">
    <location>
        <begin position="225"/>
        <end position="245"/>
    </location>
</feature>
<evidence type="ECO:0000313" key="2">
    <source>
        <dbReference type="EMBL" id="KAF9777653.1"/>
    </source>
</evidence>